<dbReference type="GO" id="GO:0015074">
    <property type="term" value="P:DNA integration"/>
    <property type="evidence" value="ECO:0007669"/>
    <property type="project" value="UniProtKB-KW"/>
</dbReference>
<dbReference type="Pfam" id="PF00078">
    <property type="entry name" value="RVT_1"/>
    <property type="match status" value="1"/>
</dbReference>
<evidence type="ECO:0000256" key="8">
    <source>
        <dbReference type="ARBA" id="ARBA00022801"/>
    </source>
</evidence>
<dbReference type="Gene3D" id="2.40.70.10">
    <property type="entry name" value="Acid Proteases"/>
    <property type="match status" value="1"/>
</dbReference>
<keyword evidence="4" id="KW-0540">Nuclease</keyword>
<evidence type="ECO:0000256" key="12">
    <source>
        <dbReference type="ARBA" id="ARBA00022932"/>
    </source>
</evidence>
<dbReference type="InterPro" id="IPR056924">
    <property type="entry name" value="SH3_Tf2-1"/>
</dbReference>
<proteinExistence type="predicted"/>
<evidence type="ECO:0000256" key="7">
    <source>
        <dbReference type="ARBA" id="ARBA00022759"/>
    </source>
</evidence>
<evidence type="ECO:0000256" key="14">
    <source>
        <dbReference type="ARBA" id="ARBA00023172"/>
    </source>
</evidence>
<evidence type="ECO:0000259" key="17">
    <source>
        <dbReference type="PROSITE" id="PS50994"/>
    </source>
</evidence>
<feature type="domain" description="Reverse transcriptase" evidence="16">
    <location>
        <begin position="588"/>
        <end position="767"/>
    </location>
</feature>
<dbReference type="CDD" id="cd00303">
    <property type="entry name" value="retropepsin_like"/>
    <property type="match status" value="1"/>
</dbReference>
<evidence type="ECO:0000256" key="10">
    <source>
        <dbReference type="ARBA" id="ARBA00022908"/>
    </source>
</evidence>
<keyword evidence="9" id="KW-0460">Magnesium</keyword>
<dbReference type="Gene3D" id="3.10.10.10">
    <property type="entry name" value="HIV Type 1 Reverse Transcriptase, subunit A, domain 1"/>
    <property type="match status" value="1"/>
</dbReference>
<evidence type="ECO:0000256" key="5">
    <source>
        <dbReference type="ARBA" id="ARBA00022723"/>
    </source>
</evidence>
<keyword evidence="5" id="KW-0479">Metal-binding</keyword>
<keyword evidence="12" id="KW-0239">DNA-directed DNA polymerase</keyword>
<dbReference type="InterPro" id="IPR043128">
    <property type="entry name" value="Rev_trsase/Diguanyl_cyclase"/>
</dbReference>
<evidence type="ECO:0000313" key="18">
    <source>
        <dbReference type="EMBL" id="WMV40033.1"/>
    </source>
</evidence>
<dbReference type="EMBL" id="CP133618">
    <property type="protein sequence ID" value="WMV40033.1"/>
    <property type="molecule type" value="Genomic_DNA"/>
</dbReference>
<evidence type="ECO:0000256" key="4">
    <source>
        <dbReference type="ARBA" id="ARBA00022722"/>
    </source>
</evidence>
<keyword evidence="15" id="KW-0511">Multifunctional enzyme</keyword>
<keyword evidence="7" id="KW-0255">Endonuclease</keyword>
<dbReference type="InterPro" id="IPR041588">
    <property type="entry name" value="Integrase_H2C2"/>
</dbReference>
<dbReference type="GO" id="GO:0004519">
    <property type="term" value="F:endonuclease activity"/>
    <property type="evidence" value="ECO:0007669"/>
    <property type="project" value="UniProtKB-KW"/>
</dbReference>
<dbReference type="Pfam" id="PF03732">
    <property type="entry name" value="Retrotrans_gag"/>
    <property type="match status" value="1"/>
</dbReference>
<evidence type="ECO:0000256" key="9">
    <source>
        <dbReference type="ARBA" id="ARBA00022842"/>
    </source>
</evidence>
<evidence type="ECO:0000256" key="6">
    <source>
        <dbReference type="ARBA" id="ARBA00022750"/>
    </source>
</evidence>
<dbReference type="SUPFAM" id="SSF53098">
    <property type="entry name" value="Ribonuclease H-like"/>
    <property type="match status" value="1"/>
</dbReference>
<dbReference type="InterPro" id="IPR005162">
    <property type="entry name" value="Retrotrans_gag_dom"/>
</dbReference>
<dbReference type="InterPro" id="IPR036397">
    <property type="entry name" value="RNaseH_sf"/>
</dbReference>
<dbReference type="FunFam" id="1.10.340.70:FF:000001">
    <property type="entry name" value="Retrovirus-related Pol polyprotein from transposon gypsy-like Protein"/>
    <property type="match status" value="1"/>
</dbReference>
<dbReference type="Gene3D" id="3.30.420.10">
    <property type="entry name" value="Ribonuclease H-like superfamily/Ribonuclease H"/>
    <property type="match status" value="1"/>
</dbReference>
<dbReference type="GO" id="GO:0006508">
    <property type="term" value="P:proteolysis"/>
    <property type="evidence" value="ECO:0007669"/>
    <property type="project" value="UniProtKB-KW"/>
</dbReference>
<reference evidence="18" key="1">
    <citation type="submission" date="2023-08" db="EMBL/GenBank/DDBJ databases">
        <title>A de novo genome assembly of Solanum verrucosum Schlechtendal, a Mexican diploid species geographically isolated from the other diploid A-genome species in potato relatives.</title>
        <authorList>
            <person name="Hosaka K."/>
        </authorList>
    </citation>
    <scope>NUCLEOTIDE SEQUENCE</scope>
    <source>
        <tissue evidence="18">Young leaves</tissue>
    </source>
</reference>
<dbReference type="PANTHER" id="PTHR37984:SF5">
    <property type="entry name" value="PROTEIN NYNRIN-LIKE"/>
    <property type="match status" value="1"/>
</dbReference>
<dbReference type="InterPro" id="IPR000477">
    <property type="entry name" value="RT_dom"/>
</dbReference>
<evidence type="ECO:0000259" key="16">
    <source>
        <dbReference type="PROSITE" id="PS50878"/>
    </source>
</evidence>
<dbReference type="InterPro" id="IPR021109">
    <property type="entry name" value="Peptidase_aspartic_dom_sf"/>
</dbReference>
<dbReference type="PROSITE" id="PS50878">
    <property type="entry name" value="RT_POL"/>
    <property type="match status" value="1"/>
</dbReference>
<dbReference type="GO" id="GO:0003887">
    <property type="term" value="F:DNA-directed DNA polymerase activity"/>
    <property type="evidence" value="ECO:0007669"/>
    <property type="project" value="UniProtKB-KW"/>
</dbReference>
<evidence type="ECO:0000256" key="13">
    <source>
        <dbReference type="ARBA" id="ARBA00023125"/>
    </source>
</evidence>
<feature type="domain" description="Integrase catalytic" evidence="17">
    <location>
        <begin position="1044"/>
        <end position="1208"/>
    </location>
</feature>
<dbReference type="PROSITE" id="PS50994">
    <property type="entry name" value="INTEGRASE"/>
    <property type="match status" value="1"/>
</dbReference>
<evidence type="ECO:0000256" key="11">
    <source>
        <dbReference type="ARBA" id="ARBA00022918"/>
    </source>
</evidence>
<evidence type="ECO:0000256" key="1">
    <source>
        <dbReference type="ARBA" id="ARBA00022670"/>
    </source>
</evidence>
<keyword evidence="2" id="KW-0808">Transferase</keyword>
<sequence>MVDTRLQQLEDTQTCMVKEMSELRSVFDNQHKLMQEVLSQVASIGSQLKGSGTETSRSKSTDVALTANPYGGAPIALRHKPASVELSRFSGDQPAAWIFQVERYFDFYSILPEHQLSLASFYLEGEALEWYRWLFRNKQLIDWSHFATKLVLRFRKKELEDPEGRLAKLKHFSTVADYQARFESLANETEDISDPLMVKLFLSGLRQDIKTNVLVHKPTSLDEAISLAQTHEQRLQLERGPMTPALAKTQPLLPTPQSRSFVPARNTPNALSRVPIKRLSPTEMQQRREKGLCYYCDEKYTTNHRCKTLPRILLLEDDPDALLSAIEQLTSNEMLAEELQALEVQAHSTISYHALSGGHSPTILRFKGHVRRSPIVVLVDGESTHNFIQPRMAKFLNFVVSPTTNFSVVVGNGQRLRCEGVVQDVPISIQGTDLLMDLYVLAFHEADVVFGGSWLATLGPVLTDHSTRQMEFYLDGKQVKWVGDPPDELQPAQLQMLRRYHTTDAVAACFCLFMVHDDAAITDATPPDLEALLESYSGVFNKPHGLPPARDSDHAIHLQPQAGPVNVKPYRYPHFQKQIMEQLVSEMLQDGVIQSSTSPFSSPVLLVKKKDGSWRFCVDYRALNAITVRDRFPIPSIDELFDELHGAQFFSKLDLLAGYHQIRVRPTDIPKTAFRTHDGHYEFLVMPFGLSNAPSTFQATMNDIFRPYLRKFVLVFFDDILIYSSTGTLHLEHLELVLKLLKHHQLVAKRNKCHFGQSKVDYLGHIITSTGLAVDPSKIDVIQQWATPKSIKEVRSFLGLAGYYRRFIRQFATIASPLSDLLKNDGFQWTNQAQQAFEELKCRLSSTHVLALPNFDEDFHLETDASAIPQEPHKPSDSTPEQQKWLGKLVGYDFSIVYRPGKQNKAADALSRPPDRGVFFAISERTFEWISELIETNKTHPELLEIQQGLADNHMAYADYTFRQGLFFFKGHLVLPRDSPLKQFLLQEFHDSKIGGHAGVARTFHRLSSNFYWPAMRNDVKVYIASCQTCQRSKDSNRLPAGLLQPLPIPDMVFEEIAMDFITCLPSSKGKATIMTVVDRLSKYGHFIPLPSTFSAHTVAQDFVIHIIKLHGPPRTIVTDRDPHFLHTFWQEINRLQGTILAMSTAYHPQTDGQSEALNKCVEQYLRCFVADSPHEWVPMLPWAEFWYNIAYQTSAGMTPFQALYGREPPNITRYVLGSTSNDLIDKYMMRRDEVLSLLKFNLAKAQNRMKDSIDKRRTDDQFNEGDWVFVKLQPYKQQSVRGSQQHKLSRKYFGPYKTIKRVGAVAYKLQLPEEARIHHVFHISLLKCCKGQPDQQITPLKLHDSATPNLDDKVLFSGGSNVVNPILDSEIVGPSDLVEDFGLESQLRRSKRVRQPNKLFEEYVWQPEGNTSVNS</sequence>
<keyword evidence="19" id="KW-1185">Reference proteome</keyword>
<keyword evidence="8" id="KW-0378">Hydrolase</keyword>
<dbReference type="FunFam" id="3.10.10.10:FF:000007">
    <property type="entry name" value="Retrovirus-related Pol polyprotein from transposon 17.6-like Protein"/>
    <property type="match status" value="1"/>
</dbReference>
<keyword evidence="10" id="KW-0229">DNA integration</keyword>
<dbReference type="InterPro" id="IPR012337">
    <property type="entry name" value="RNaseH-like_sf"/>
</dbReference>
<keyword evidence="14" id="KW-0233">DNA recombination</keyword>
<name>A0AAF0U695_SOLVR</name>
<dbReference type="Proteomes" id="UP001234989">
    <property type="component" value="Chromosome 7"/>
</dbReference>
<dbReference type="Gene3D" id="3.30.70.270">
    <property type="match status" value="2"/>
</dbReference>
<evidence type="ECO:0000256" key="15">
    <source>
        <dbReference type="ARBA" id="ARBA00023268"/>
    </source>
</evidence>
<keyword evidence="3" id="KW-0548">Nucleotidyltransferase</keyword>
<dbReference type="InterPro" id="IPR041577">
    <property type="entry name" value="RT_RNaseH_2"/>
</dbReference>
<dbReference type="SUPFAM" id="SSF56672">
    <property type="entry name" value="DNA/RNA polymerases"/>
    <property type="match status" value="1"/>
</dbReference>
<protein>
    <recommendedName>
        <fullName evidence="20">Ty3/gypsy retrotransposon protein</fullName>
    </recommendedName>
</protein>
<accession>A0AAF0U695</accession>
<dbReference type="PANTHER" id="PTHR37984">
    <property type="entry name" value="PROTEIN CBG26694"/>
    <property type="match status" value="1"/>
</dbReference>
<gene>
    <name evidence="18" type="ORF">MTR67_033418</name>
</gene>
<keyword evidence="11" id="KW-0695">RNA-directed DNA polymerase</keyword>
<dbReference type="Pfam" id="PF17919">
    <property type="entry name" value="RT_RNaseH_2"/>
    <property type="match status" value="1"/>
</dbReference>
<dbReference type="InterPro" id="IPR050951">
    <property type="entry name" value="Retrovirus_Pol_polyprotein"/>
</dbReference>
<dbReference type="CDD" id="cd01647">
    <property type="entry name" value="RT_LTR"/>
    <property type="match status" value="1"/>
</dbReference>
<dbReference type="Pfam" id="PF08284">
    <property type="entry name" value="RVP_2"/>
    <property type="match status" value="1"/>
</dbReference>
<evidence type="ECO:0008006" key="20">
    <source>
        <dbReference type="Google" id="ProtNLM"/>
    </source>
</evidence>
<dbReference type="GO" id="GO:0004190">
    <property type="term" value="F:aspartic-type endopeptidase activity"/>
    <property type="evidence" value="ECO:0007669"/>
    <property type="project" value="UniProtKB-KW"/>
</dbReference>
<keyword evidence="1" id="KW-0645">Protease</keyword>
<evidence type="ECO:0000313" key="19">
    <source>
        <dbReference type="Proteomes" id="UP001234989"/>
    </source>
</evidence>
<dbReference type="FunFam" id="3.30.70.270:FF:000020">
    <property type="entry name" value="Transposon Tf2-6 polyprotein-like Protein"/>
    <property type="match status" value="1"/>
</dbReference>
<dbReference type="GO" id="GO:0003677">
    <property type="term" value="F:DNA binding"/>
    <property type="evidence" value="ECO:0007669"/>
    <property type="project" value="UniProtKB-KW"/>
</dbReference>
<dbReference type="GO" id="GO:0003964">
    <property type="term" value="F:RNA-directed DNA polymerase activity"/>
    <property type="evidence" value="ECO:0007669"/>
    <property type="project" value="UniProtKB-KW"/>
</dbReference>
<dbReference type="GO" id="GO:0046872">
    <property type="term" value="F:metal ion binding"/>
    <property type="evidence" value="ECO:0007669"/>
    <property type="project" value="UniProtKB-KW"/>
</dbReference>
<organism evidence="18 19">
    <name type="scientific">Solanum verrucosum</name>
    <dbReference type="NCBI Taxonomy" id="315347"/>
    <lineage>
        <taxon>Eukaryota</taxon>
        <taxon>Viridiplantae</taxon>
        <taxon>Streptophyta</taxon>
        <taxon>Embryophyta</taxon>
        <taxon>Tracheophyta</taxon>
        <taxon>Spermatophyta</taxon>
        <taxon>Magnoliopsida</taxon>
        <taxon>eudicotyledons</taxon>
        <taxon>Gunneridae</taxon>
        <taxon>Pentapetalae</taxon>
        <taxon>asterids</taxon>
        <taxon>lamiids</taxon>
        <taxon>Solanales</taxon>
        <taxon>Solanaceae</taxon>
        <taxon>Solanoideae</taxon>
        <taxon>Solaneae</taxon>
        <taxon>Solanum</taxon>
    </lineage>
</organism>
<keyword evidence="13" id="KW-0238">DNA-binding</keyword>
<dbReference type="Pfam" id="PF24626">
    <property type="entry name" value="SH3_Tf2-1"/>
    <property type="match status" value="1"/>
</dbReference>
<keyword evidence="6" id="KW-0064">Aspartyl protease</keyword>
<dbReference type="Gene3D" id="1.10.340.70">
    <property type="match status" value="1"/>
</dbReference>
<dbReference type="GO" id="GO:0006310">
    <property type="term" value="P:DNA recombination"/>
    <property type="evidence" value="ECO:0007669"/>
    <property type="project" value="UniProtKB-KW"/>
</dbReference>
<dbReference type="Pfam" id="PF17921">
    <property type="entry name" value="Integrase_H2C2"/>
    <property type="match status" value="1"/>
</dbReference>
<evidence type="ECO:0000256" key="2">
    <source>
        <dbReference type="ARBA" id="ARBA00022679"/>
    </source>
</evidence>
<evidence type="ECO:0000256" key="3">
    <source>
        <dbReference type="ARBA" id="ARBA00022695"/>
    </source>
</evidence>
<dbReference type="InterPro" id="IPR001584">
    <property type="entry name" value="Integrase_cat-core"/>
</dbReference>
<dbReference type="InterPro" id="IPR043502">
    <property type="entry name" value="DNA/RNA_pol_sf"/>
</dbReference>